<evidence type="ECO:0000259" key="1">
    <source>
        <dbReference type="PROSITE" id="PS50013"/>
    </source>
</evidence>
<reference evidence="3" key="1">
    <citation type="submission" date="2017-03" db="EMBL/GenBank/DDBJ databases">
        <title>Phytopthora megakarya and P. palmivora, two closely related causual agents of cacao black pod achieved similar genome size and gene model numbers by different mechanisms.</title>
        <authorList>
            <person name="Ali S."/>
            <person name="Shao J."/>
            <person name="Larry D.J."/>
            <person name="Kronmiller B."/>
            <person name="Shen D."/>
            <person name="Strem M.D."/>
            <person name="Melnick R.L."/>
            <person name="Guiltinan M.J."/>
            <person name="Tyler B.M."/>
            <person name="Meinhardt L.W."/>
            <person name="Bailey B.A."/>
        </authorList>
    </citation>
    <scope>NUCLEOTIDE SEQUENCE [LARGE SCALE GENOMIC DNA]</scope>
    <source>
        <strain evidence="3">zdho120</strain>
    </source>
</reference>
<dbReference type="InterPro" id="IPR016197">
    <property type="entry name" value="Chromo-like_dom_sf"/>
</dbReference>
<dbReference type="OrthoDB" id="3227343at2759"/>
<sequence>MRDVYDHNRKEQEFRLSTQNLDPKHTRLPVPLKFGPKWIGPYSIVRKIHNHAYEINTQSGNKLHPVFNMGSLKPYQQSSRLSRPHDVVLADGSIGQLVQRLLGKRFRRKQALFLVEWVDEEKSTWEPIENLVHIPEMIAELETNRRSKRRKKTKN</sequence>
<dbReference type="Gene3D" id="2.40.50.40">
    <property type="match status" value="1"/>
</dbReference>
<accession>A0A225WF75</accession>
<dbReference type="Pfam" id="PF24626">
    <property type="entry name" value="SH3_Tf2-1"/>
    <property type="match status" value="1"/>
</dbReference>
<dbReference type="STRING" id="4795.A0A225WF75"/>
<dbReference type="CDD" id="cd00024">
    <property type="entry name" value="CD_CSD"/>
    <property type="match status" value="1"/>
</dbReference>
<dbReference type="InterPro" id="IPR023780">
    <property type="entry name" value="Chromo_domain"/>
</dbReference>
<keyword evidence="3" id="KW-1185">Reference proteome</keyword>
<dbReference type="EMBL" id="NBNE01000944">
    <property type="protein sequence ID" value="OWZ16371.1"/>
    <property type="molecule type" value="Genomic_DNA"/>
</dbReference>
<dbReference type="PROSITE" id="PS50013">
    <property type="entry name" value="CHROMO_2"/>
    <property type="match status" value="1"/>
</dbReference>
<dbReference type="Pfam" id="PF00385">
    <property type="entry name" value="Chromo"/>
    <property type="match status" value="1"/>
</dbReference>
<dbReference type="InterPro" id="IPR056924">
    <property type="entry name" value="SH3_Tf2-1"/>
</dbReference>
<name>A0A225WF75_9STRA</name>
<feature type="domain" description="Chromo" evidence="1">
    <location>
        <begin position="96"/>
        <end position="153"/>
    </location>
</feature>
<dbReference type="AlphaFoldDB" id="A0A225WF75"/>
<comment type="caution">
    <text evidence="2">The sequence shown here is derived from an EMBL/GenBank/DDBJ whole genome shotgun (WGS) entry which is preliminary data.</text>
</comment>
<organism evidence="2 3">
    <name type="scientific">Phytophthora megakarya</name>
    <dbReference type="NCBI Taxonomy" id="4795"/>
    <lineage>
        <taxon>Eukaryota</taxon>
        <taxon>Sar</taxon>
        <taxon>Stramenopiles</taxon>
        <taxon>Oomycota</taxon>
        <taxon>Peronosporomycetes</taxon>
        <taxon>Peronosporales</taxon>
        <taxon>Peronosporaceae</taxon>
        <taxon>Phytophthora</taxon>
    </lineage>
</organism>
<protein>
    <recommendedName>
        <fullName evidence="1">Chromo domain-containing protein</fullName>
    </recommendedName>
</protein>
<dbReference type="Proteomes" id="UP000198211">
    <property type="component" value="Unassembled WGS sequence"/>
</dbReference>
<proteinExistence type="predicted"/>
<evidence type="ECO:0000313" key="2">
    <source>
        <dbReference type="EMBL" id="OWZ16371.1"/>
    </source>
</evidence>
<dbReference type="SUPFAM" id="SSF54160">
    <property type="entry name" value="Chromo domain-like"/>
    <property type="match status" value="1"/>
</dbReference>
<dbReference type="InterPro" id="IPR000953">
    <property type="entry name" value="Chromo/chromo_shadow_dom"/>
</dbReference>
<gene>
    <name evidence="2" type="ORF">PHMEG_0009841</name>
</gene>
<evidence type="ECO:0000313" key="3">
    <source>
        <dbReference type="Proteomes" id="UP000198211"/>
    </source>
</evidence>
<dbReference type="SMART" id="SM00298">
    <property type="entry name" value="CHROMO"/>
    <property type="match status" value="1"/>
</dbReference>